<evidence type="ECO:0000256" key="2">
    <source>
        <dbReference type="SAM" id="Phobius"/>
    </source>
</evidence>
<dbReference type="RefSeq" id="WP_336348953.1">
    <property type="nucleotide sequence ID" value="NZ_JAZAQL010000001.1"/>
</dbReference>
<feature type="compositionally biased region" description="Acidic residues" evidence="1">
    <location>
        <begin position="219"/>
        <end position="233"/>
    </location>
</feature>
<keyword evidence="2" id="KW-1133">Transmembrane helix</keyword>
<evidence type="ECO:0000313" key="3">
    <source>
        <dbReference type="EMBL" id="MFC6951947.1"/>
    </source>
</evidence>
<dbReference type="Proteomes" id="UP001596395">
    <property type="component" value="Unassembled WGS sequence"/>
</dbReference>
<keyword evidence="2" id="KW-0812">Transmembrane</keyword>
<keyword evidence="4" id="KW-1185">Reference proteome</keyword>
<dbReference type="AlphaFoldDB" id="A0ABD5VFI4"/>
<sequence length="264" mass="29672">MPSRFQRFQDRVAYVLAEGQLLVLAVLFSGGVAMLLFKPDIPRVPPVVGGILAAGLLFGPIMFAWFVTLIQFFRTDDRETLWHINGVTDEREKYRVKPEVLDEMEVDGPAPQPVNDGRDLEVREFDWYPDTETLRVRGTYMSALADSKLVTVRSMLEDIHGDLIKTWLSFNRLRGRIKKMGVQIQNDVINEEAEADERGQMNPKTAVKDRFEAAKQDAENADNSEIQDVDEYAEAYADEHGIETTSGPPATQEQAATDGGSRHG</sequence>
<feature type="region of interest" description="Disordered" evidence="1">
    <location>
        <begin position="214"/>
        <end position="264"/>
    </location>
</feature>
<evidence type="ECO:0000313" key="4">
    <source>
        <dbReference type="Proteomes" id="UP001596395"/>
    </source>
</evidence>
<name>A0ABD5VFI4_9EURY</name>
<gene>
    <name evidence="3" type="ORF">ACFQGB_03640</name>
</gene>
<protein>
    <recommendedName>
        <fullName evidence="5">PrgI family protein</fullName>
    </recommendedName>
</protein>
<feature type="transmembrane region" description="Helical" evidence="2">
    <location>
        <begin position="49"/>
        <end position="73"/>
    </location>
</feature>
<feature type="compositionally biased region" description="Polar residues" evidence="1">
    <location>
        <begin position="243"/>
        <end position="255"/>
    </location>
</feature>
<accession>A0ABD5VFI4</accession>
<evidence type="ECO:0000256" key="1">
    <source>
        <dbReference type="SAM" id="MobiDB-lite"/>
    </source>
</evidence>
<organism evidence="3 4">
    <name type="scientific">Halorubellus litoreus</name>
    <dbReference type="NCBI Taxonomy" id="755308"/>
    <lineage>
        <taxon>Archaea</taxon>
        <taxon>Methanobacteriati</taxon>
        <taxon>Methanobacteriota</taxon>
        <taxon>Stenosarchaea group</taxon>
        <taxon>Halobacteria</taxon>
        <taxon>Halobacteriales</taxon>
        <taxon>Halorubellaceae</taxon>
        <taxon>Halorubellus</taxon>
    </lineage>
</organism>
<reference evidence="3 4" key="1">
    <citation type="journal article" date="2019" name="Int. J. Syst. Evol. Microbiol.">
        <title>The Global Catalogue of Microorganisms (GCM) 10K type strain sequencing project: providing services to taxonomists for standard genome sequencing and annotation.</title>
        <authorList>
            <consortium name="The Broad Institute Genomics Platform"/>
            <consortium name="The Broad Institute Genome Sequencing Center for Infectious Disease"/>
            <person name="Wu L."/>
            <person name="Ma J."/>
        </authorList>
    </citation>
    <scope>NUCLEOTIDE SEQUENCE [LARGE SCALE GENOMIC DNA]</scope>
    <source>
        <strain evidence="3 4">GX26</strain>
    </source>
</reference>
<feature type="transmembrane region" description="Helical" evidence="2">
    <location>
        <begin position="12"/>
        <end position="37"/>
    </location>
</feature>
<keyword evidence="2" id="KW-0472">Membrane</keyword>
<dbReference type="EMBL" id="JBHSXN010000001">
    <property type="protein sequence ID" value="MFC6951947.1"/>
    <property type="molecule type" value="Genomic_DNA"/>
</dbReference>
<comment type="caution">
    <text evidence="3">The sequence shown here is derived from an EMBL/GenBank/DDBJ whole genome shotgun (WGS) entry which is preliminary data.</text>
</comment>
<proteinExistence type="predicted"/>
<evidence type="ECO:0008006" key="5">
    <source>
        <dbReference type="Google" id="ProtNLM"/>
    </source>
</evidence>